<dbReference type="InterPro" id="IPR011006">
    <property type="entry name" value="CheY-like_superfamily"/>
</dbReference>
<sequence length="662" mass="72264">MPSARPRDVAVPRRALWLSLAALVAPVAAAFWAPESLARYTSLLWLTALLPAFLLAFYRGWRGVATSLALGMATLSVTQAVSVWIGRPVPDLLLAVVIAYLVISLGIGWLAEQLHQEREEATDMAFTDLLTGLPNRRHASIFLRDEFAAAQRGRTVAVVMFDLDDFKGYNDTHGHSAGDEALRAFASVLRANTRRMNLAARYGGEEFLAILAGSNPRGAEIFANRVRTALEAESIGAPPLTVSAGVALYREGVEDPEQLLRDADAALYEAKRAGRNQVKVAGGVDMDAPTSTAPAAVSTPSPDTRTVRRSTRGARSGVLVVEADPGTRAILVEHLRGRGFEVDAADSTALGLQHLAGEYDALVTDIHLPGGSGHEVVRTARARWPRIQILVVTAIQDARIAADAVNAGADRYLFKPFDLGQLDEHLDEMLRFRESILASAVDARPLTEEAQSRHRRSRAEVLRAARALVQAVEARDPYTRGHGRSVGELAVRLADLTPGLAVDFDRDLLRLACEFHDVGKIGVPDQILNKEGPLTPDEYVLVQGHPRTGRRILEPLRVADLVLDGVTWHHEWWDGSGYPDRLAGPDIPLVARLIALADVVDAMTRPRAFRPAMPWNAVVTHIRELHGRRFDPALVDVFSAHLPVFEEWVHRDDESAPIEPAG</sequence>
<dbReference type="PANTHER" id="PTHR45228">
    <property type="entry name" value="CYCLIC DI-GMP PHOSPHODIESTERASE TM_0186-RELATED"/>
    <property type="match status" value="1"/>
</dbReference>
<dbReference type="Pfam" id="PF13487">
    <property type="entry name" value="HD_5"/>
    <property type="match status" value="1"/>
</dbReference>
<dbReference type="Gene3D" id="1.10.3210.10">
    <property type="entry name" value="Hypothetical protein af1432"/>
    <property type="match status" value="1"/>
</dbReference>
<dbReference type="PROSITE" id="PS50887">
    <property type="entry name" value="GGDEF"/>
    <property type="match status" value="1"/>
</dbReference>
<organism evidence="7 8">
    <name type="scientific">Gaopeijia maritima</name>
    <dbReference type="NCBI Taxonomy" id="3119007"/>
    <lineage>
        <taxon>Bacteria</taxon>
        <taxon>Pseudomonadati</taxon>
        <taxon>Gemmatimonadota</taxon>
        <taxon>Longimicrobiia</taxon>
        <taxon>Gaopeijiales</taxon>
        <taxon>Gaopeijiaceae</taxon>
        <taxon>Gaopeijia</taxon>
    </lineage>
</organism>
<dbReference type="InterPro" id="IPR001789">
    <property type="entry name" value="Sig_transdc_resp-reg_receiver"/>
</dbReference>
<feature type="transmembrane region" description="Helical" evidence="3">
    <location>
        <begin position="65"/>
        <end position="86"/>
    </location>
</feature>
<dbReference type="InterPro" id="IPR029787">
    <property type="entry name" value="Nucleotide_cyclase"/>
</dbReference>
<keyword evidence="7" id="KW-0548">Nucleotidyltransferase</keyword>
<evidence type="ECO:0000259" key="4">
    <source>
        <dbReference type="PROSITE" id="PS50110"/>
    </source>
</evidence>
<keyword evidence="3" id="KW-0812">Transmembrane</keyword>
<dbReference type="InterPro" id="IPR043128">
    <property type="entry name" value="Rev_trsase/Diguanyl_cyclase"/>
</dbReference>
<dbReference type="Proteomes" id="UP001484239">
    <property type="component" value="Unassembled WGS sequence"/>
</dbReference>
<dbReference type="CDD" id="cd01949">
    <property type="entry name" value="GGDEF"/>
    <property type="match status" value="1"/>
</dbReference>
<evidence type="ECO:0000259" key="6">
    <source>
        <dbReference type="PROSITE" id="PS51832"/>
    </source>
</evidence>
<dbReference type="SMART" id="SM00448">
    <property type="entry name" value="REC"/>
    <property type="match status" value="1"/>
</dbReference>
<keyword evidence="7" id="KW-0808">Transferase</keyword>
<gene>
    <name evidence="7" type="ORF">WI372_05300</name>
</gene>
<dbReference type="RefSeq" id="WP_405275008.1">
    <property type="nucleotide sequence ID" value="NZ_CP144380.1"/>
</dbReference>
<dbReference type="PROSITE" id="PS51832">
    <property type="entry name" value="HD_GYP"/>
    <property type="match status" value="1"/>
</dbReference>
<evidence type="ECO:0000313" key="7">
    <source>
        <dbReference type="EMBL" id="MEK9500385.1"/>
    </source>
</evidence>
<name>A0ABU9E6L2_9BACT</name>
<accession>A0ABU9E6L2</accession>
<protein>
    <submittedName>
        <fullName evidence="7">Diguanylate cyclase</fullName>
        <ecNumber evidence="7">2.7.7.65</ecNumber>
    </submittedName>
</protein>
<evidence type="ECO:0000256" key="1">
    <source>
        <dbReference type="PROSITE-ProRule" id="PRU00169"/>
    </source>
</evidence>
<feature type="domain" description="HD-GYP" evidence="6">
    <location>
        <begin position="457"/>
        <end position="654"/>
    </location>
</feature>
<dbReference type="Pfam" id="PF00990">
    <property type="entry name" value="GGDEF"/>
    <property type="match status" value="1"/>
</dbReference>
<dbReference type="CDD" id="cd00156">
    <property type="entry name" value="REC"/>
    <property type="match status" value="1"/>
</dbReference>
<reference evidence="7 8" key="1">
    <citation type="submission" date="2024-02" db="EMBL/GenBank/DDBJ databases">
        <title>A novel Gemmatimonadota bacterium.</title>
        <authorList>
            <person name="Du Z.-J."/>
            <person name="Ye Y.-Q."/>
        </authorList>
    </citation>
    <scope>NUCLEOTIDE SEQUENCE [LARGE SCALE GENOMIC DNA]</scope>
    <source>
        <strain evidence="7 8">DH-20</strain>
    </source>
</reference>
<dbReference type="InterPro" id="IPR000160">
    <property type="entry name" value="GGDEF_dom"/>
</dbReference>
<dbReference type="SUPFAM" id="SSF55073">
    <property type="entry name" value="Nucleotide cyclase"/>
    <property type="match status" value="1"/>
</dbReference>
<dbReference type="InterPro" id="IPR052020">
    <property type="entry name" value="Cyclic_di-GMP/3'3'-cGAMP_PDE"/>
</dbReference>
<dbReference type="Gene3D" id="3.40.50.2300">
    <property type="match status" value="1"/>
</dbReference>
<dbReference type="GO" id="GO:0052621">
    <property type="term" value="F:diguanylate cyclase activity"/>
    <property type="evidence" value="ECO:0007669"/>
    <property type="project" value="UniProtKB-EC"/>
</dbReference>
<feature type="transmembrane region" description="Helical" evidence="3">
    <location>
        <begin position="92"/>
        <end position="111"/>
    </location>
</feature>
<comment type="caution">
    <text evidence="7">The sequence shown here is derived from an EMBL/GenBank/DDBJ whole genome shotgun (WGS) entry which is preliminary data.</text>
</comment>
<feature type="transmembrane region" description="Helical" evidence="3">
    <location>
        <begin position="40"/>
        <end position="58"/>
    </location>
</feature>
<dbReference type="Gene3D" id="3.30.70.270">
    <property type="match status" value="1"/>
</dbReference>
<evidence type="ECO:0000313" key="8">
    <source>
        <dbReference type="Proteomes" id="UP001484239"/>
    </source>
</evidence>
<dbReference type="Pfam" id="PF00072">
    <property type="entry name" value="Response_reg"/>
    <property type="match status" value="1"/>
</dbReference>
<dbReference type="EC" id="2.7.7.65" evidence="7"/>
<evidence type="ECO:0000259" key="5">
    <source>
        <dbReference type="PROSITE" id="PS50887"/>
    </source>
</evidence>
<proteinExistence type="predicted"/>
<dbReference type="SUPFAM" id="SSF109604">
    <property type="entry name" value="HD-domain/PDEase-like"/>
    <property type="match status" value="1"/>
</dbReference>
<keyword evidence="3" id="KW-1133">Transmembrane helix</keyword>
<feature type="domain" description="Response regulatory" evidence="4">
    <location>
        <begin position="317"/>
        <end position="430"/>
    </location>
</feature>
<dbReference type="EMBL" id="JBBHLI010000002">
    <property type="protein sequence ID" value="MEK9500385.1"/>
    <property type="molecule type" value="Genomic_DNA"/>
</dbReference>
<dbReference type="NCBIfam" id="TIGR00254">
    <property type="entry name" value="GGDEF"/>
    <property type="match status" value="1"/>
</dbReference>
<dbReference type="InterPro" id="IPR003607">
    <property type="entry name" value="HD/PDEase_dom"/>
</dbReference>
<feature type="compositionally biased region" description="Low complexity" evidence="2">
    <location>
        <begin position="287"/>
        <end position="304"/>
    </location>
</feature>
<dbReference type="PANTHER" id="PTHR45228:SF1">
    <property type="entry name" value="CYCLIC DI-GMP PHOSPHODIESTERASE TM_0186"/>
    <property type="match status" value="1"/>
</dbReference>
<dbReference type="SMART" id="SM00267">
    <property type="entry name" value="GGDEF"/>
    <property type="match status" value="1"/>
</dbReference>
<evidence type="ECO:0000256" key="3">
    <source>
        <dbReference type="SAM" id="Phobius"/>
    </source>
</evidence>
<feature type="modified residue" description="4-aspartylphosphate" evidence="1">
    <location>
        <position position="365"/>
    </location>
</feature>
<evidence type="ECO:0000256" key="2">
    <source>
        <dbReference type="SAM" id="MobiDB-lite"/>
    </source>
</evidence>
<dbReference type="SUPFAM" id="SSF52172">
    <property type="entry name" value="CheY-like"/>
    <property type="match status" value="1"/>
</dbReference>
<feature type="domain" description="GGDEF" evidence="5">
    <location>
        <begin position="154"/>
        <end position="283"/>
    </location>
</feature>
<keyword evidence="1" id="KW-0597">Phosphoprotein</keyword>
<dbReference type="SMART" id="SM00471">
    <property type="entry name" value="HDc"/>
    <property type="match status" value="1"/>
</dbReference>
<keyword evidence="8" id="KW-1185">Reference proteome</keyword>
<dbReference type="CDD" id="cd00077">
    <property type="entry name" value="HDc"/>
    <property type="match status" value="1"/>
</dbReference>
<dbReference type="PROSITE" id="PS50110">
    <property type="entry name" value="RESPONSE_REGULATORY"/>
    <property type="match status" value="1"/>
</dbReference>
<keyword evidence="3" id="KW-0472">Membrane</keyword>
<feature type="region of interest" description="Disordered" evidence="2">
    <location>
        <begin position="284"/>
        <end position="312"/>
    </location>
</feature>
<dbReference type="InterPro" id="IPR037522">
    <property type="entry name" value="HD_GYP_dom"/>
</dbReference>